<evidence type="ECO:0000256" key="3">
    <source>
        <dbReference type="ARBA" id="ARBA00022900"/>
    </source>
</evidence>
<dbReference type="GO" id="GO:0004867">
    <property type="term" value="F:serine-type endopeptidase inhibitor activity"/>
    <property type="evidence" value="ECO:0007669"/>
    <property type="project" value="UniProtKB-KW"/>
</dbReference>
<dbReference type="SUPFAM" id="SSF49410">
    <property type="entry name" value="Alpha-macroglobulin receptor domain"/>
    <property type="match status" value="1"/>
</dbReference>
<dbReference type="InterPro" id="IPR001599">
    <property type="entry name" value="Macroglobln_a2"/>
</dbReference>
<dbReference type="Gene3D" id="2.60.40.690">
    <property type="entry name" value="Alpha-macroglobulin, receptor-binding domain"/>
    <property type="match status" value="1"/>
</dbReference>
<dbReference type="SMART" id="SM01419">
    <property type="entry name" value="Thiol-ester_cl"/>
    <property type="match status" value="1"/>
</dbReference>
<protein>
    <recommendedName>
        <fullName evidence="8">Alpha-2-macroglobulin domain-containing protein</fullName>
    </recommendedName>
</protein>
<dbReference type="FunFam" id="2.60.40.10:FF:000312">
    <property type="entry name" value="Alpha-2-macroglobulin like 1"/>
    <property type="match status" value="1"/>
</dbReference>
<dbReference type="InterPro" id="IPR014756">
    <property type="entry name" value="Ig_E-set"/>
</dbReference>
<dbReference type="InterPro" id="IPR019742">
    <property type="entry name" value="MacrogloblnA2_CS"/>
</dbReference>
<dbReference type="SMART" id="SM01360">
    <property type="entry name" value="A2M"/>
    <property type="match status" value="1"/>
</dbReference>
<evidence type="ECO:0000256" key="2">
    <source>
        <dbReference type="ARBA" id="ARBA00022690"/>
    </source>
</evidence>
<organism evidence="7">
    <name type="scientific">Capra hircus</name>
    <name type="common">Goat</name>
    <dbReference type="NCBI Taxonomy" id="9925"/>
    <lineage>
        <taxon>Eukaryota</taxon>
        <taxon>Metazoa</taxon>
        <taxon>Chordata</taxon>
        <taxon>Craniata</taxon>
        <taxon>Vertebrata</taxon>
        <taxon>Euteleostomi</taxon>
        <taxon>Mammalia</taxon>
        <taxon>Eutheria</taxon>
        <taxon>Laurasiatheria</taxon>
        <taxon>Artiodactyla</taxon>
        <taxon>Ruminantia</taxon>
        <taxon>Pecora</taxon>
        <taxon>Bovidae</taxon>
        <taxon>Caprinae</taxon>
        <taxon>Capra</taxon>
    </lineage>
</organism>
<reference evidence="7" key="2">
    <citation type="submission" date="2025-08" db="UniProtKB">
        <authorList>
            <consortium name="Ensembl"/>
        </authorList>
    </citation>
    <scope>IDENTIFICATION</scope>
</reference>
<dbReference type="PROSITE" id="PS00477">
    <property type="entry name" value="ALPHA_2_MACROGLOBULIN"/>
    <property type="match status" value="1"/>
</dbReference>
<feature type="domain" description="Alpha-macroglobulin receptor-binding" evidence="6">
    <location>
        <begin position="596"/>
        <end position="682"/>
    </location>
</feature>
<dbReference type="InterPro" id="IPR050473">
    <property type="entry name" value="A2M/Complement_sys"/>
</dbReference>
<dbReference type="Gene3D" id="2.20.130.20">
    <property type="match status" value="1"/>
</dbReference>
<dbReference type="InterPro" id="IPR011626">
    <property type="entry name" value="Alpha-macroglobulin_TED"/>
</dbReference>
<dbReference type="Pfam" id="PF07677">
    <property type="entry name" value="A2M_recep"/>
    <property type="match status" value="1"/>
</dbReference>
<evidence type="ECO:0000313" key="7">
    <source>
        <dbReference type="Ensembl" id="ENSCHIP00010003823.1"/>
    </source>
</evidence>
<dbReference type="FunFam" id="2.60.40.690:FF:000001">
    <property type="entry name" value="PZP, alpha-2-macroglobulin like"/>
    <property type="match status" value="1"/>
</dbReference>
<evidence type="ECO:0000256" key="1">
    <source>
        <dbReference type="ARBA" id="ARBA00010952"/>
    </source>
</evidence>
<dbReference type="InterPro" id="IPR008930">
    <property type="entry name" value="Terpenoid_cyclase/PrenylTrfase"/>
</dbReference>
<dbReference type="Gene3D" id="2.60.40.10">
    <property type="entry name" value="Immunoglobulins"/>
    <property type="match status" value="1"/>
</dbReference>
<evidence type="ECO:0000259" key="5">
    <source>
        <dbReference type="SMART" id="SM01360"/>
    </source>
</evidence>
<keyword evidence="4" id="KW-1015">Disulfide bond</keyword>
<dbReference type="InterPro" id="IPR009048">
    <property type="entry name" value="A-macroglobulin_rcpt-bd"/>
</dbReference>
<dbReference type="AlphaFoldDB" id="A0A8C2NDN9"/>
<dbReference type="Ensembl" id="ENSCHIT00010005283.1">
    <property type="protein sequence ID" value="ENSCHIP00010003823.1"/>
    <property type="gene ID" value="ENSCHIG00010002743.1"/>
</dbReference>
<sequence length="693" mass="76122">MNEDGEKCINEEDITHNGIIYAPKQLISDDDVYSIFESAGLNIFTNSKIHKPYFCQPLPYPGMYMNYAYAPSAPGALGQPGPPGPPGPEVGLAGVGPGLVYPLNMREDSSAMKVKETIRKYFPETWIWELMPLDMWGKRELAIKVPDTVTDWKASALCLSGAAGLGLSPTVSLTAFQPFFLELTLPYSVVRGEAFTLKATVFNYLSHCIRVSIQLEASSAFLAIPVEKNEESHCVCGNNQKTMSWAVTPKSLGEVNFTATAEALRSQELCGSEVPHFPELGQKDTVIKPLLVEPEGIEREETFNTLLCASETGGSEMLSLKLPSNVVEGSARATYSVLGDILGSAMQNLQNLLRMPYGCGEQNMVLFTPNIYVLNYLSETGQLTEKIKSKAISYLISEDSIHWQRPRKPQEVDELYSPPRAPSVDVEMTSYSLLAHLTAQPAPSSEDLSVATQIVKWLTKQQNPSGGFSSTQDTVVALHALSRYGAATFTRTSKAAQVTIKSSGTFSTKFQVENSNRLLLQQVSLPEVPGEYSMSVTGEGCVYLQTSLKYNILLKKDEFPFALEVQTLPQTCDGPKAHTSFQISLNVSYIGSRPASNMAIVDVKMVSGFIPLKPTVKMLERSDVSRTEVSNNHVLIYLDKVTNETLTLTFTVLQDIPIRDLKPAIVKVYDYYETDEFAVAEYSAPCSKDTGNA</sequence>
<dbReference type="GO" id="GO:0002020">
    <property type="term" value="F:protease binding"/>
    <property type="evidence" value="ECO:0007669"/>
    <property type="project" value="TreeGrafter"/>
</dbReference>
<reference evidence="7" key="1">
    <citation type="submission" date="2019-03" db="EMBL/GenBank/DDBJ databases">
        <title>Genome sequencing and reference-guided assembly of Black Bengal Goat (Capra hircus).</title>
        <authorList>
            <person name="Siddiki A.Z."/>
            <person name="Baten A."/>
            <person name="Billah M."/>
            <person name="Alam M.A.U."/>
            <person name="Shawrob K.S.M."/>
            <person name="Saha S."/>
            <person name="Chowdhury M."/>
            <person name="Rahman A.H."/>
            <person name="Stear M."/>
            <person name="Miah G."/>
            <person name="Das G.B."/>
            <person name="Hossain M.M."/>
            <person name="Kumkum M."/>
            <person name="Islam M.S."/>
            <person name="Mollah A.M."/>
            <person name="Ahsan A."/>
            <person name="Tusar F."/>
            <person name="Khan M.K.I."/>
        </authorList>
    </citation>
    <scope>NUCLEOTIDE SEQUENCE [LARGE SCALE GENOMIC DNA]</scope>
</reference>
<dbReference type="InterPro" id="IPR047565">
    <property type="entry name" value="Alpha-macroglob_thiol-ester_cl"/>
</dbReference>
<dbReference type="PANTHER" id="PTHR11412">
    <property type="entry name" value="MACROGLOBULIN / COMPLEMENT"/>
    <property type="match status" value="1"/>
</dbReference>
<dbReference type="PANTHER" id="PTHR11412:SF116">
    <property type="entry name" value="PREGNANCY ZONE PROTEIN"/>
    <property type="match status" value="1"/>
</dbReference>
<name>A0A8C2NDN9_CAPHI</name>
<evidence type="ECO:0000256" key="4">
    <source>
        <dbReference type="ARBA" id="ARBA00023157"/>
    </source>
</evidence>
<dbReference type="Gene3D" id="1.50.10.20">
    <property type="match status" value="2"/>
</dbReference>
<dbReference type="Pfam" id="PF07678">
    <property type="entry name" value="TED_complement"/>
    <property type="match status" value="2"/>
</dbReference>
<proteinExistence type="inferred from homology"/>
<dbReference type="InterPro" id="IPR013783">
    <property type="entry name" value="Ig-like_fold"/>
</dbReference>
<comment type="similarity">
    <text evidence="1">Belongs to the protease inhibitor I39 (alpha-2-macroglobulin) family.</text>
</comment>
<keyword evidence="2" id="KW-0646">Protease inhibitor</keyword>
<dbReference type="SMART" id="SM01361">
    <property type="entry name" value="A2M_recep"/>
    <property type="match status" value="1"/>
</dbReference>
<dbReference type="SUPFAM" id="SSF81296">
    <property type="entry name" value="E set domains"/>
    <property type="match status" value="1"/>
</dbReference>
<keyword evidence="3" id="KW-0722">Serine protease inhibitor</keyword>
<evidence type="ECO:0000259" key="6">
    <source>
        <dbReference type="SMART" id="SM01361"/>
    </source>
</evidence>
<evidence type="ECO:0008006" key="8">
    <source>
        <dbReference type="Google" id="ProtNLM"/>
    </source>
</evidence>
<dbReference type="GO" id="GO:0005615">
    <property type="term" value="C:extracellular space"/>
    <property type="evidence" value="ECO:0007669"/>
    <property type="project" value="InterPro"/>
</dbReference>
<dbReference type="InterPro" id="IPR036595">
    <property type="entry name" value="A-macroglobulin_rcpt-bd_sf"/>
</dbReference>
<feature type="domain" description="Alpha-2-macroglobulin" evidence="5">
    <location>
        <begin position="125"/>
        <end position="215"/>
    </location>
</feature>
<accession>A0A8C2NDN9</accession>
<dbReference type="Pfam" id="PF00207">
    <property type="entry name" value="A2M"/>
    <property type="match status" value="1"/>
</dbReference>
<dbReference type="SUPFAM" id="SSF48239">
    <property type="entry name" value="Terpenoid cyclases/Protein prenyltransferases"/>
    <property type="match status" value="1"/>
</dbReference>